<dbReference type="InterPro" id="IPR023187">
    <property type="entry name" value="Tscrpt_reg_MarR-type_CS"/>
</dbReference>
<dbReference type="SUPFAM" id="SSF46785">
    <property type="entry name" value="Winged helix' DNA-binding domain"/>
    <property type="match status" value="1"/>
</dbReference>
<reference evidence="5" key="1">
    <citation type="submission" date="2023-01" db="EMBL/GenBank/DDBJ databases">
        <title>Biogeochemical cycle of methane in antarctic sediments.</title>
        <authorList>
            <person name="Roldan D.M."/>
            <person name="Menes R.J."/>
        </authorList>
    </citation>
    <scope>NUCLEOTIDE SEQUENCE [LARGE SCALE GENOMIC DNA]</scope>
    <source>
        <strain evidence="5">K-2018 MAG008</strain>
    </source>
</reference>
<dbReference type="PANTHER" id="PTHR42756">
    <property type="entry name" value="TRANSCRIPTIONAL REGULATOR, MARR"/>
    <property type="match status" value="1"/>
</dbReference>
<dbReference type="InterPro" id="IPR000835">
    <property type="entry name" value="HTH_MarR-typ"/>
</dbReference>
<feature type="domain" description="HTH marR-type" evidence="4">
    <location>
        <begin position="4"/>
        <end position="139"/>
    </location>
</feature>
<protein>
    <submittedName>
        <fullName evidence="5">MarR family transcriptional regulator</fullName>
    </submittedName>
</protein>
<dbReference type="Proteomes" id="UP001160519">
    <property type="component" value="Unassembled WGS sequence"/>
</dbReference>
<keyword evidence="3" id="KW-0804">Transcription</keyword>
<dbReference type="PROSITE" id="PS01117">
    <property type="entry name" value="HTH_MARR_1"/>
    <property type="match status" value="1"/>
</dbReference>
<dbReference type="GO" id="GO:0003677">
    <property type="term" value="F:DNA binding"/>
    <property type="evidence" value="ECO:0007669"/>
    <property type="project" value="UniProtKB-KW"/>
</dbReference>
<dbReference type="Pfam" id="PF12802">
    <property type="entry name" value="MarR_2"/>
    <property type="match status" value="1"/>
</dbReference>
<dbReference type="Gene3D" id="1.10.10.10">
    <property type="entry name" value="Winged helix-like DNA-binding domain superfamily/Winged helix DNA-binding domain"/>
    <property type="match status" value="1"/>
</dbReference>
<keyword evidence="1" id="KW-0805">Transcription regulation</keyword>
<keyword evidence="2" id="KW-0238">DNA-binding</keyword>
<gene>
    <name evidence="5" type="ORF">PSU93_15765</name>
</gene>
<evidence type="ECO:0000313" key="6">
    <source>
        <dbReference type="Proteomes" id="UP001160519"/>
    </source>
</evidence>
<sequence>MSPPTEFPRVLSELVRTNQAFLNYAAIHAYTLELTLPQLDIILTLGHAFGMTFKRLGEKTLITKGTLTGIINRMEHKGLVQRIASKTDGRSQIVRLTTAGQTLFEQAVPEHLDYVNQLFKEYSLEDIATLESTLLRLRKAIFAAHGDGSEKPVDEIAGWCTQVKAVCKNYQEGDVVGLC</sequence>
<evidence type="ECO:0000313" key="5">
    <source>
        <dbReference type="EMBL" id="MDI1232590.1"/>
    </source>
</evidence>
<dbReference type="InterPro" id="IPR036388">
    <property type="entry name" value="WH-like_DNA-bd_sf"/>
</dbReference>
<evidence type="ECO:0000256" key="1">
    <source>
        <dbReference type="ARBA" id="ARBA00023015"/>
    </source>
</evidence>
<dbReference type="PANTHER" id="PTHR42756:SF1">
    <property type="entry name" value="TRANSCRIPTIONAL REPRESSOR OF EMRAB OPERON"/>
    <property type="match status" value="1"/>
</dbReference>
<evidence type="ECO:0000256" key="3">
    <source>
        <dbReference type="ARBA" id="ARBA00023163"/>
    </source>
</evidence>
<dbReference type="PRINTS" id="PR00598">
    <property type="entry name" value="HTHMARR"/>
</dbReference>
<evidence type="ECO:0000256" key="2">
    <source>
        <dbReference type="ARBA" id="ARBA00023125"/>
    </source>
</evidence>
<dbReference type="SMART" id="SM00347">
    <property type="entry name" value="HTH_MARR"/>
    <property type="match status" value="1"/>
</dbReference>
<dbReference type="GO" id="GO:0003700">
    <property type="term" value="F:DNA-binding transcription factor activity"/>
    <property type="evidence" value="ECO:0007669"/>
    <property type="project" value="InterPro"/>
</dbReference>
<proteinExistence type="predicted"/>
<accession>A0AA43Q8C4</accession>
<dbReference type="AlphaFoldDB" id="A0AA43Q8C4"/>
<comment type="caution">
    <text evidence="5">The sequence shown here is derived from an EMBL/GenBank/DDBJ whole genome shotgun (WGS) entry which is preliminary data.</text>
</comment>
<dbReference type="InterPro" id="IPR036390">
    <property type="entry name" value="WH_DNA-bd_sf"/>
</dbReference>
<organism evidence="5 6">
    <name type="scientific">Candidatus Methylobacter titanis</name>
    <dbReference type="NCBI Taxonomy" id="3053457"/>
    <lineage>
        <taxon>Bacteria</taxon>
        <taxon>Pseudomonadati</taxon>
        <taxon>Pseudomonadota</taxon>
        <taxon>Gammaproteobacteria</taxon>
        <taxon>Methylococcales</taxon>
        <taxon>Methylococcaceae</taxon>
        <taxon>Methylobacter</taxon>
    </lineage>
</organism>
<dbReference type="PROSITE" id="PS50995">
    <property type="entry name" value="HTH_MARR_2"/>
    <property type="match status" value="1"/>
</dbReference>
<dbReference type="EMBL" id="JAQSDF010000114">
    <property type="protein sequence ID" value="MDI1232590.1"/>
    <property type="molecule type" value="Genomic_DNA"/>
</dbReference>
<name>A0AA43Q8C4_9GAMM</name>
<keyword evidence="6" id="KW-1185">Reference proteome</keyword>
<evidence type="ECO:0000259" key="4">
    <source>
        <dbReference type="PROSITE" id="PS50995"/>
    </source>
</evidence>